<feature type="transmembrane region" description="Helical" evidence="1">
    <location>
        <begin position="6"/>
        <end position="26"/>
    </location>
</feature>
<protein>
    <submittedName>
        <fullName evidence="2">Uncharacterized protein</fullName>
    </submittedName>
</protein>
<dbReference type="Proteomes" id="UP000010880">
    <property type="component" value="Chromosome"/>
</dbReference>
<keyword evidence="1" id="KW-1133">Transmembrane helix</keyword>
<dbReference type="HOGENOM" id="CLU_2012053_0_0_9"/>
<sequence length="123" mass="13783">MGGISLNAVISVLGMLSAVVMVLVKLKPGLDDYFRKGTPVLAEIDDIIDAILVTFPSNGALNTINDLLDKIISELKQAGYKINLETKKKIENRLKARLKRENGLSLKFDPETKEYNIRYKDEF</sequence>
<reference evidence="3" key="1">
    <citation type="submission" date="2012-02" db="EMBL/GenBank/DDBJ databases">
        <title>The complete genome of Halobacteroides halobius DSM 5150.</title>
        <authorList>
            <person name="Lucas S."/>
            <person name="Copeland A."/>
            <person name="Lapidus A."/>
            <person name="Glavina del Rio T."/>
            <person name="Dalin E."/>
            <person name="Tice H."/>
            <person name="Bruce D."/>
            <person name="Goodwin L."/>
            <person name="Pitluck S."/>
            <person name="Peters L."/>
            <person name="Mikhailova N."/>
            <person name="Gu W."/>
            <person name="Kyrpides N."/>
            <person name="Mavromatis K."/>
            <person name="Ivanova N."/>
            <person name="Brettin T."/>
            <person name="Detter J.C."/>
            <person name="Han C."/>
            <person name="Larimer F."/>
            <person name="Land M."/>
            <person name="Hauser L."/>
            <person name="Markowitz V."/>
            <person name="Cheng J.-F."/>
            <person name="Hugenholtz P."/>
            <person name="Woyke T."/>
            <person name="Wu D."/>
            <person name="Tindall B."/>
            <person name="Pomrenke H."/>
            <person name="Brambilla E."/>
            <person name="Klenk H.-P."/>
            <person name="Eisen J.A."/>
        </authorList>
    </citation>
    <scope>NUCLEOTIDE SEQUENCE [LARGE SCALE GENOMIC DNA]</scope>
    <source>
        <strain evidence="3">ATCC 35273 / DSM 5150 / MD-1</strain>
    </source>
</reference>
<dbReference type="STRING" id="748449.Halha_1283"/>
<proteinExistence type="predicted"/>
<keyword evidence="1" id="KW-0472">Membrane</keyword>
<dbReference type="EMBL" id="CP003359">
    <property type="protein sequence ID" value="AGB41229.1"/>
    <property type="molecule type" value="Genomic_DNA"/>
</dbReference>
<evidence type="ECO:0000313" key="2">
    <source>
        <dbReference type="EMBL" id="AGB41229.1"/>
    </source>
</evidence>
<dbReference type="AlphaFoldDB" id="L0KA30"/>
<dbReference type="RefSeq" id="WP_015326951.1">
    <property type="nucleotide sequence ID" value="NC_019978.1"/>
</dbReference>
<organism evidence="2 3">
    <name type="scientific">Halobacteroides halobius (strain ATCC 35273 / DSM 5150 / MD-1)</name>
    <dbReference type="NCBI Taxonomy" id="748449"/>
    <lineage>
        <taxon>Bacteria</taxon>
        <taxon>Bacillati</taxon>
        <taxon>Bacillota</taxon>
        <taxon>Clostridia</taxon>
        <taxon>Halanaerobiales</taxon>
        <taxon>Halobacteroidaceae</taxon>
        <taxon>Halobacteroides</taxon>
    </lineage>
</organism>
<evidence type="ECO:0000256" key="1">
    <source>
        <dbReference type="SAM" id="Phobius"/>
    </source>
</evidence>
<keyword evidence="1" id="KW-0812">Transmembrane</keyword>
<evidence type="ECO:0000313" key="3">
    <source>
        <dbReference type="Proteomes" id="UP000010880"/>
    </source>
</evidence>
<name>L0KA30_HALHC</name>
<dbReference type="KEGG" id="hhl:Halha_1283"/>
<accession>L0KA30</accession>
<keyword evidence="3" id="KW-1185">Reference proteome</keyword>
<gene>
    <name evidence="2" type="ordered locus">Halha_1283</name>
</gene>